<dbReference type="PANTHER" id="PTHR41771">
    <property type="entry name" value="MEMBRANE PROTEIN-RELATED"/>
    <property type="match status" value="1"/>
</dbReference>
<keyword evidence="1" id="KW-1133">Transmembrane helix</keyword>
<name>A0A1T4LA32_9FUSO</name>
<evidence type="ECO:0000313" key="3">
    <source>
        <dbReference type="Proteomes" id="UP000191153"/>
    </source>
</evidence>
<feature type="transmembrane region" description="Helical" evidence="1">
    <location>
        <begin position="177"/>
        <end position="195"/>
    </location>
</feature>
<organism evidence="2 3">
    <name type="scientific">Cetobacterium ceti</name>
    <dbReference type="NCBI Taxonomy" id="180163"/>
    <lineage>
        <taxon>Bacteria</taxon>
        <taxon>Fusobacteriati</taxon>
        <taxon>Fusobacteriota</taxon>
        <taxon>Fusobacteriia</taxon>
        <taxon>Fusobacteriales</taxon>
        <taxon>Fusobacteriaceae</taxon>
        <taxon>Cetobacterium</taxon>
    </lineage>
</organism>
<feature type="transmembrane region" description="Helical" evidence="1">
    <location>
        <begin position="312"/>
        <end position="330"/>
    </location>
</feature>
<dbReference type="OrthoDB" id="5753718at2"/>
<dbReference type="PANTHER" id="PTHR41771:SF1">
    <property type="entry name" value="MEMBRANE PROTEIN"/>
    <property type="match status" value="1"/>
</dbReference>
<keyword evidence="3" id="KW-1185">Reference proteome</keyword>
<accession>A0A1T4LA32</accession>
<dbReference type="STRING" id="180163.SAMN02745174_00763"/>
<dbReference type="AlphaFoldDB" id="A0A1T4LA32"/>
<feature type="transmembrane region" description="Helical" evidence="1">
    <location>
        <begin position="350"/>
        <end position="371"/>
    </location>
</feature>
<feature type="transmembrane region" description="Helical" evidence="1">
    <location>
        <begin position="153"/>
        <end position="171"/>
    </location>
</feature>
<feature type="transmembrane region" description="Helical" evidence="1">
    <location>
        <begin position="202"/>
        <end position="223"/>
    </location>
</feature>
<evidence type="ECO:0000313" key="2">
    <source>
        <dbReference type="EMBL" id="SJZ51494.1"/>
    </source>
</evidence>
<dbReference type="EMBL" id="FUWX01000006">
    <property type="protein sequence ID" value="SJZ51494.1"/>
    <property type="molecule type" value="Genomic_DNA"/>
</dbReference>
<reference evidence="2 3" key="1">
    <citation type="submission" date="2017-02" db="EMBL/GenBank/DDBJ databases">
        <authorList>
            <person name="Peterson S.W."/>
        </authorList>
    </citation>
    <scope>NUCLEOTIDE SEQUENCE [LARGE SCALE GENOMIC DNA]</scope>
    <source>
        <strain evidence="2 3">ATCC 700028</strain>
    </source>
</reference>
<keyword evidence="1" id="KW-0472">Membrane</keyword>
<gene>
    <name evidence="2" type="ORF">SAMN02745174_00763</name>
</gene>
<sequence>MKKVLLILFLLSTVIFGNDLKNLKSFYREEVTDRGYTIVKARIVDIPYDDTKEKRDIPIESDIRYQHVKVKLLTGDFKGKVYTLRNTIDQINPYKLIFKKGEKILLYQYEENGHLTGLKIFERSKENSLYFLVGIFILSMIAIGGIKGLKAFITLFLTVVVVIFFLVPLLVKGYSPIPITIVAVGIITVITLFIVSGINRKTLAGILGTVLGTIIAGVLAMGVSNYTQLVGMGSEDMQALVYGSNGHFLDYRGILFSGVIIGALGAVMDVAISIASSMWEIEELNPEITNKQLIKSGMNIGKDIMGAMSNTLILAYVGSSLSLIMVFVSFKLSFCEIINLDIVATEIIRSIAGSIGLVLSIPVTVFVSVLLRDRK</sequence>
<feature type="transmembrane region" description="Helical" evidence="1">
    <location>
        <begin position="254"/>
        <end position="275"/>
    </location>
</feature>
<keyword evidence="1" id="KW-0812">Transmembrane</keyword>
<protein>
    <submittedName>
        <fullName evidence="2">Uncharacterized membrane protein</fullName>
    </submittedName>
</protein>
<dbReference type="Proteomes" id="UP000191153">
    <property type="component" value="Unassembled WGS sequence"/>
</dbReference>
<feature type="transmembrane region" description="Helical" evidence="1">
    <location>
        <begin position="128"/>
        <end position="146"/>
    </location>
</feature>
<evidence type="ECO:0000256" key="1">
    <source>
        <dbReference type="SAM" id="Phobius"/>
    </source>
</evidence>
<dbReference type="RefSeq" id="WP_078693302.1">
    <property type="nucleotide sequence ID" value="NZ_FUWX01000006.1"/>
</dbReference>
<dbReference type="Pfam" id="PF07907">
    <property type="entry name" value="YibE_F"/>
    <property type="match status" value="1"/>
</dbReference>
<proteinExistence type="predicted"/>
<dbReference type="InterPro" id="IPR012507">
    <property type="entry name" value="YibE_F"/>
</dbReference>